<sequence length="746" mass="82423">MMDDQKQAKSMNFIKIGGGKSDSSNISDNSSSLKLQSPREINECAMHMPGSTEKFNCQQREPPSQPLSSDEVRIKMSVEDIAQTIASQLDGQNENNATFLCLEGIITDGESDSSRRRIFSKKKSYWKARLSKIVQQALKMCGLAAVASIAVPLIAGGGVLTIVVAGVAGIVSVPVLYGLNKYRRDVPLDRDPYPYSFVVEEIFKLCQSLATKLAAARFLRKDCGLECNIGRKVPDEEEARDLDADGSSANDTYTQSFSEHENGSRDDLSGHVSAENVSETDNYIQTVVLKDEINTAIAKDIGNQKKLDVFTGNANETPPYSCSGRKELGSPTSDVVKVTIHPLTFDETSVKHNTPVELSSEKEPHEERQADNVRECEHQGDSRTEQQTRGHADEPNFSLSLSNQVAGSFEVSQDTSCNNEMPALSEMELLTEDSSMEDEDCSEVDEKESGGETASKIADGRQALSDEEDLYGRRDVQSILPRKSTSDTFCCVREPNVANEKFARFSRHNHYEVDTNQTWGLLEPGGNNEVKTNIRIQIQKDEKGETDGQWHDGEEKPSDKETKRARRRRKRRNNKRVTTANHQDLTAGEVSDELGKNKQEQLNSNVSKKAKIVQNTSQNAGELQGKTTTPKKGKQAAKTAATPNENETKIAQGFTEKTSRKKKDKTKKDPTVKHELQPNTPKLNISGLSTTKNADVSNSPNQEEKPQAGDNNSGGGTRVTKIMVNKQDKDEDDEDMDVVALYDDID</sequence>
<evidence type="ECO:0000313" key="2">
    <source>
        <dbReference type="EMBL" id="CAH3036921.1"/>
    </source>
</evidence>
<evidence type="ECO:0000256" key="1">
    <source>
        <dbReference type="SAM" id="MobiDB-lite"/>
    </source>
</evidence>
<proteinExistence type="predicted"/>
<feature type="compositionally biased region" description="Basic and acidic residues" evidence="1">
    <location>
        <begin position="359"/>
        <end position="394"/>
    </location>
</feature>
<feature type="region of interest" description="Disordered" evidence="1">
    <location>
        <begin position="1"/>
        <end position="35"/>
    </location>
</feature>
<feature type="compositionally biased region" description="Low complexity" evidence="1">
    <location>
        <begin position="21"/>
        <end position="35"/>
    </location>
</feature>
<feature type="region of interest" description="Disordered" evidence="1">
    <location>
        <begin position="432"/>
        <end position="469"/>
    </location>
</feature>
<comment type="caution">
    <text evidence="2">The sequence shown here is derived from an EMBL/GenBank/DDBJ whole genome shotgun (WGS) entry which is preliminary data.</text>
</comment>
<feature type="compositionally biased region" description="Basic residues" evidence="1">
    <location>
        <begin position="563"/>
        <end position="575"/>
    </location>
</feature>
<feature type="compositionally biased region" description="Polar residues" evidence="1">
    <location>
        <begin position="600"/>
        <end position="621"/>
    </location>
</feature>
<feature type="compositionally biased region" description="Basic and acidic residues" evidence="1">
    <location>
        <begin position="666"/>
        <end position="676"/>
    </location>
</feature>
<keyword evidence="3" id="KW-1185">Reference proteome</keyword>
<feature type="region of interest" description="Disordered" evidence="1">
    <location>
        <begin position="348"/>
        <end position="398"/>
    </location>
</feature>
<dbReference type="EMBL" id="CALNXK010000005">
    <property type="protein sequence ID" value="CAH3036921.1"/>
    <property type="molecule type" value="Genomic_DNA"/>
</dbReference>
<feature type="compositionally biased region" description="Acidic residues" evidence="1">
    <location>
        <begin position="432"/>
        <end position="446"/>
    </location>
</feature>
<accession>A0ABN8MZZ5</accession>
<organism evidence="2 3">
    <name type="scientific">Porites lobata</name>
    <dbReference type="NCBI Taxonomy" id="104759"/>
    <lineage>
        <taxon>Eukaryota</taxon>
        <taxon>Metazoa</taxon>
        <taxon>Cnidaria</taxon>
        <taxon>Anthozoa</taxon>
        <taxon>Hexacorallia</taxon>
        <taxon>Scleractinia</taxon>
        <taxon>Fungiina</taxon>
        <taxon>Poritidae</taxon>
        <taxon>Porites</taxon>
    </lineage>
</organism>
<feature type="compositionally biased region" description="Polar residues" evidence="1">
    <location>
        <begin position="677"/>
        <end position="701"/>
    </location>
</feature>
<feature type="compositionally biased region" description="Polar residues" evidence="1">
    <location>
        <begin position="247"/>
        <end position="257"/>
    </location>
</feature>
<feature type="compositionally biased region" description="Basic and acidic residues" evidence="1">
    <location>
        <begin position="258"/>
        <end position="269"/>
    </location>
</feature>
<dbReference type="Proteomes" id="UP001159405">
    <property type="component" value="Unassembled WGS sequence"/>
</dbReference>
<feature type="region of interest" description="Disordered" evidence="1">
    <location>
        <begin position="237"/>
        <end position="271"/>
    </location>
</feature>
<name>A0ABN8MZZ5_9CNID</name>
<reference evidence="2 3" key="1">
    <citation type="submission" date="2022-05" db="EMBL/GenBank/DDBJ databases">
        <authorList>
            <consortium name="Genoscope - CEA"/>
            <person name="William W."/>
        </authorList>
    </citation>
    <scope>NUCLEOTIDE SEQUENCE [LARGE SCALE GENOMIC DNA]</scope>
</reference>
<evidence type="ECO:0000313" key="3">
    <source>
        <dbReference type="Proteomes" id="UP001159405"/>
    </source>
</evidence>
<feature type="region of interest" description="Disordered" evidence="1">
    <location>
        <begin position="538"/>
        <end position="746"/>
    </location>
</feature>
<feature type="compositionally biased region" description="Acidic residues" evidence="1">
    <location>
        <begin position="730"/>
        <end position="746"/>
    </location>
</feature>
<gene>
    <name evidence="2" type="ORF">PLOB_00035634</name>
</gene>
<feature type="compositionally biased region" description="Basic and acidic residues" evidence="1">
    <location>
        <begin position="538"/>
        <end position="562"/>
    </location>
</feature>
<protein>
    <submittedName>
        <fullName evidence="2">Uncharacterized protein</fullName>
    </submittedName>
</protein>